<dbReference type="HOGENOM" id="CLU_2009353_0_0_1"/>
<sequence length="124" mass="13306">MNGQRDARRPIQHESYNFPDISTASDGHLDPRQTGQSISSSVRPRAAASSPLRPPATTHLGTAHPSGNTNSSGTKPGLNRTGITLHIEGMKERIGLLESDNEHPCWTGIHHPARYDPGPSATDP</sequence>
<feature type="region of interest" description="Disordered" evidence="1">
    <location>
        <begin position="1"/>
        <end position="83"/>
    </location>
</feature>
<feature type="non-terminal residue" evidence="2">
    <location>
        <position position="124"/>
    </location>
</feature>
<evidence type="ECO:0000313" key="2">
    <source>
        <dbReference type="EMBL" id="KDR68907.1"/>
    </source>
</evidence>
<feature type="compositionally biased region" description="Polar residues" evidence="1">
    <location>
        <begin position="65"/>
        <end position="74"/>
    </location>
</feature>
<feature type="compositionally biased region" description="Basic and acidic residues" evidence="1">
    <location>
        <begin position="1"/>
        <end position="12"/>
    </location>
</feature>
<dbReference type="EMBL" id="KL142405">
    <property type="protein sequence ID" value="KDR68907.1"/>
    <property type="molecule type" value="Genomic_DNA"/>
</dbReference>
<evidence type="ECO:0000313" key="3">
    <source>
        <dbReference type="Proteomes" id="UP000027222"/>
    </source>
</evidence>
<reference evidence="3" key="1">
    <citation type="journal article" date="2014" name="Proc. Natl. Acad. Sci. U.S.A.">
        <title>Extensive sampling of basidiomycete genomes demonstrates inadequacy of the white-rot/brown-rot paradigm for wood decay fungi.</title>
        <authorList>
            <person name="Riley R."/>
            <person name="Salamov A.A."/>
            <person name="Brown D.W."/>
            <person name="Nagy L.G."/>
            <person name="Floudas D."/>
            <person name="Held B.W."/>
            <person name="Levasseur A."/>
            <person name="Lombard V."/>
            <person name="Morin E."/>
            <person name="Otillar R."/>
            <person name="Lindquist E.A."/>
            <person name="Sun H."/>
            <person name="LaButti K.M."/>
            <person name="Schmutz J."/>
            <person name="Jabbour D."/>
            <person name="Luo H."/>
            <person name="Baker S.E."/>
            <person name="Pisabarro A.G."/>
            <person name="Walton J.D."/>
            <person name="Blanchette R.A."/>
            <person name="Henrissat B."/>
            <person name="Martin F."/>
            <person name="Cullen D."/>
            <person name="Hibbett D.S."/>
            <person name="Grigoriev I.V."/>
        </authorList>
    </citation>
    <scope>NUCLEOTIDE SEQUENCE [LARGE SCALE GENOMIC DNA]</scope>
    <source>
        <strain evidence="3">CBS 339.88</strain>
    </source>
</reference>
<keyword evidence="3" id="KW-1185">Reference proteome</keyword>
<organism evidence="2 3">
    <name type="scientific">Galerina marginata (strain CBS 339.88)</name>
    <dbReference type="NCBI Taxonomy" id="685588"/>
    <lineage>
        <taxon>Eukaryota</taxon>
        <taxon>Fungi</taxon>
        <taxon>Dikarya</taxon>
        <taxon>Basidiomycota</taxon>
        <taxon>Agaricomycotina</taxon>
        <taxon>Agaricomycetes</taxon>
        <taxon>Agaricomycetidae</taxon>
        <taxon>Agaricales</taxon>
        <taxon>Agaricineae</taxon>
        <taxon>Strophariaceae</taxon>
        <taxon>Galerina</taxon>
    </lineage>
</organism>
<gene>
    <name evidence="2" type="ORF">GALMADRAFT_256401</name>
</gene>
<accession>A0A067SFY9</accession>
<proteinExistence type="predicted"/>
<name>A0A067SFY9_GALM3</name>
<evidence type="ECO:0000256" key="1">
    <source>
        <dbReference type="SAM" id="MobiDB-lite"/>
    </source>
</evidence>
<feature type="compositionally biased region" description="Low complexity" evidence="1">
    <location>
        <begin position="37"/>
        <end position="51"/>
    </location>
</feature>
<dbReference type="Proteomes" id="UP000027222">
    <property type="component" value="Unassembled WGS sequence"/>
</dbReference>
<protein>
    <submittedName>
        <fullName evidence="2">Uncharacterized protein</fullName>
    </submittedName>
</protein>
<dbReference type="AlphaFoldDB" id="A0A067SFY9"/>